<feature type="transmembrane region" description="Helical" evidence="5">
    <location>
        <begin position="410"/>
        <end position="431"/>
    </location>
</feature>
<evidence type="ECO:0000256" key="3">
    <source>
        <dbReference type="ARBA" id="ARBA00022989"/>
    </source>
</evidence>
<dbReference type="PANTHER" id="PTHR23514">
    <property type="entry name" value="BYPASS OF STOP CODON PROTEIN 6"/>
    <property type="match status" value="1"/>
</dbReference>
<evidence type="ECO:0000313" key="8">
    <source>
        <dbReference type="Proteomes" id="UP000233786"/>
    </source>
</evidence>
<feature type="transmembrane region" description="Helical" evidence="5">
    <location>
        <begin position="219"/>
        <end position="240"/>
    </location>
</feature>
<dbReference type="SUPFAM" id="SSF103473">
    <property type="entry name" value="MFS general substrate transporter"/>
    <property type="match status" value="1"/>
</dbReference>
<evidence type="ECO:0000259" key="6">
    <source>
        <dbReference type="PROSITE" id="PS50850"/>
    </source>
</evidence>
<dbReference type="GO" id="GO:0022857">
    <property type="term" value="F:transmembrane transporter activity"/>
    <property type="evidence" value="ECO:0007669"/>
    <property type="project" value="InterPro"/>
</dbReference>
<comment type="subcellular location">
    <subcellularLocation>
        <location evidence="1">Cell membrane</location>
        <topology evidence="1">Multi-pass membrane protein</topology>
    </subcellularLocation>
</comment>
<feature type="transmembrane region" description="Helical" evidence="5">
    <location>
        <begin position="121"/>
        <end position="144"/>
    </location>
</feature>
<evidence type="ECO:0000256" key="4">
    <source>
        <dbReference type="ARBA" id="ARBA00023136"/>
    </source>
</evidence>
<dbReference type="Gene3D" id="1.20.1250.20">
    <property type="entry name" value="MFS general substrate transporter like domains"/>
    <property type="match status" value="2"/>
</dbReference>
<dbReference type="AlphaFoldDB" id="A0A2N3Y3C3"/>
<evidence type="ECO:0000256" key="1">
    <source>
        <dbReference type="ARBA" id="ARBA00004651"/>
    </source>
</evidence>
<feature type="transmembrane region" description="Helical" evidence="5">
    <location>
        <begin position="437"/>
        <end position="458"/>
    </location>
</feature>
<evidence type="ECO:0000256" key="2">
    <source>
        <dbReference type="ARBA" id="ARBA00022692"/>
    </source>
</evidence>
<dbReference type="InterPro" id="IPR036259">
    <property type="entry name" value="MFS_trans_sf"/>
</dbReference>
<keyword evidence="8" id="KW-1185">Reference proteome</keyword>
<proteinExistence type="predicted"/>
<evidence type="ECO:0000256" key="5">
    <source>
        <dbReference type="SAM" id="Phobius"/>
    </source>
</evidence>
<name>A0A2N3Y3C3_SACSN</name>
<feature type="transmembrane region" description="Helical" evidence="5">
    <location>
        <begin position="379"/>
        <end position="398"/>
    </location>
</feature>
<keyword evidence="4 5" id="KW-0472">Membrane</keyword>
<dbReference type="GO" id="GO:0005886">
    <property type="term" value="C:plasma membrane"/>
    <property type="evidence" value="ECO:0007669"/>
    <property type="project" value="UniProtKB-SubCell"/>
</dbReference>
<organism evidence="7 8">
    <name type="scientific">Saccharopolyspora spinosa</name>
    <dbReference type="NCBI Taxonomy" id="60894"/>
    <lineage>
        <taxon>Bacteria</taxon>
        <taxon>Bacillati</taxon>
        <taxon>Actinomycetota</taxon>
        <taxon>Actinomycetes</taxon>
        <taxon>Pseudonocardiales</taxon>
        <taxon>Pseudonocardiaceae</taxon>
        <taxon>Saccharopolyspora</taxon>
    </lineage>
</organism>
<dbReference type="Proteomes" id="UP000233786">
    <property type="component" value="Unassembled WGS sequence"/>
</dbReference>
<dbReference type="InterPro" id="IPR020846">
    <property type="entry name" value="MFS_dom"/>
</dbReference>
<feature type="transmembrane region" description="Helical" evidence="5">
    <location>
        <begin position="88"/>
        <end position="109"/>
    </location>
</feature>
<dbReference type="PANTHER" id="PTHR23514:SF13">
    <property type="entry name" value="INNER MEMBRANE PROTEIN YBJJ"/>
    <property type="match status" value="1"/>
</dbReference>
<feature type="transmembrane region" description="Helical" evidence="5">
    <location>
        <begin position="285"/>
        <end position="302"/>
    </location>
</feature>
<keyword evidence="2 5" id="KW-0812">Transmembrane</keyword>
<dbReference type="EMBL" id="PJNB01000001">
    <property type="protein sequence ID" value="PKW17390.1"/>
    <property type="molecule type" value="Genomic_DNA"/>
</dbReference>
<protein>
    <submittedName>
        <fullName evidence="7">Fucose permease</fullName>
    </submittedName>
</protein>
<feature type="transmembrane region" description="Helical" evidence="5">
    <location>
        <begin position="354"/>
        <end position="373"/>
    </location>
</feature>
<feature type="transmembrane region" description="Helical" evidence="5">
    <location>
        <begin position="322"/>
        <end position="342"/>
    </location>
</feature>
<feature type="transmembrane region" description="Helical" evidence="5">
    <location>
        <begin position="180"/>
        <end position="198"/>
    </location>
</feature>
<accession>A0A2N3Y3C3</accession>
<dbReference type="InterPro" id="IPR051788">
    <property type="entry name" value="MFS_Transporter"/>
</dbReference>
<dbReference type="PROSITE" id="PS50850">
    <property type="entry name" value="MFS"/>
    <property type="match status" value="1"/>
</dbReference>
<gene>
    <name evidence="7" type="ORF">A8926_5349</name>
</gene>
<dbReference type="CDD" id="cd17393">
    <property type="entry name" value="MFS_MosC_like"/>
    <property type="match status" value="1"/>
</dbReference>
<feature type="transmembrane region" description="Helical" evidence="5">
    <location>
        <begin position="246"/>
        <end position="265"/>
    </location>
</feature>
<dbReference type="InterPro" id="IPR011701">
    <property type="entry name" value="MFS"/>
</dbReference>
<dbReference type="Pfam" id="PF07690">
    <property type="entry name" value="MFS_1"/>
    <property type="match status" value="2"/>
</dbReference>
<feature type="domain" description="Major facilitator superfamily (MFS) profile" evidence="6">
    <location>
        <begin position="284"/>
        <end position="463"/>
    </location>
</feature>
<feature type="transmembrane region" description="Helical" evidence="5">
    <location>
        <begin position="156"/>
        <end position="174"/>
    </location>
</feature>
<evidence type="ECO:0000313" key="7">
    <source>
        <dbReference type="EMBL" id="PKW17390.1"/>
    </source>
</evidence>
<comment type="caution">
    <text evidence="7">The sequence shown here is derived from an EMBL/GenBank/DDBJ whole genome shotgun (WGS) entry which is preliminary data.</text>
</comment>
<sequence>MAHSNISRPRSSAVRPARRYFPDPVERAAGTRTKPPLWTLLRDPPLTTLAWHMNAMTRSASRLAFGMIVGDSGGGKGMPEVATDRRPVAARLAVATLFLVNGASFASVVPRYPELKDALSLSNAALGTAIATLALGSLVAGLLAGPILARWRSASVAVGCSVLLAADLVLIGLAAQWWQLAAALFFAGALDAVVDVAMNAHGLRVQRRYGRSIVNSFHGMWSFGAIIGGLAGSLAAGAALPLPVHLGGAAVVLSAVAITSTRFLLPGHDDAERERRPRARPRFTLLLALLALGLLCAAAAVVEDTAASWGAVYMRDSLGAAPVLAGLVFVALQAAQTVGRFSGDRLVDRFGNRAVARIGGIAVLVGVGAALVWPSIPMTLVGFAVAGWGVATIIPAGFHAADELPCLSSGAGIAVVSWVYRLGVLAVPPVVGLLADAVSLRVGLVIVPVAGGLIVLLASRLPR</sequence>
<keyword evidence="3 5" id="KW-1133">Transmembrane helix</keyword>
<reference evidence="7" key="1">
    <citation type="submission" date="2017-12" db="EMBL/GenBank/DDBJ databases">
        <title>Sequencing the genomes of 1000 Actinobacteria strains.</title>
        <authorList>
            <person name="Klenk H.-P."/>
        </authorList>
    </citation>
    <scope>NUCLEOTIDE SEQUENCE [LARGE SCALE GENOMIC DNA]</scope>
    <source>
        <strain evidence="7">DSM 44228</strain>
    </source>
</reference>